<accession>A0AA35VSZ6</accession>
<dbReference type="PRINTS" id="PR00792">
    <property type="entry name" value="PEPSIN"/>
</dbReference>
<dbReference type="InterPro" id="IPR032861">
    <property type="entry name" value="TAXi_N"/>
</dbReference>
<dbReference type="GO" id="GO:0004190">
    <property type="term" value="F:aspartic-type endopeptidase activity"/>
    <property type="evidence" value="ECO:0007669"/>
    <property type="project" value="UniProtKB-KW"/>
</dbReference>
<keyword evidence="2" id="KW-0645">Protease</keyword>
<dbReference type="AlphaFoldDB" id="A0AA35VSZ6"/>
<feature type="active site" evidence="6">
    <location>
        <position position="312"/>
    </location>
</feature>
<dbReference type="SUPFAM" id="SSF50630">
    <property type="entry name" value="Acid proteases"/>
    <property type="match status" value="1"/>
</dbReference>
<dbReference type="Proteomes" id="UP001177003">
    <property type="component" value="Chromosome 0"/>
</dbReference>
<sequence length="489" mass="53466">MELNKGEFTVLVIGFVVLFHMCLLGSANVVFQVQHKFSGNKKLLTEFKAHDSERHRRILSAVHLPIGGDSNPTSAGLYFSKIRIGTPGKDYQVQIDTGSDLLWVNGDGCKKCPRKSKNGASLPLYDPKASTTAKIVTCDQGICSSILKGATSNCKVGSHCSYSVNYGDGSAATGYFVRDIVQLDRVSGDLQTTTMNGSIAFGCGSQQSGELGLSELPLDGMLGFGQADSSMLSQLASAKKVKKIFSHSLDGSKGGGIFTTGEVVHPKVKTTPMMSQRGHYNVELKAIQVGNDVLQLPKDMFGVGTNQGTIIDSGTTLAYLPDFVYKQLINKINVAQPNLKSHIVDQQFTCYKYSGNVEKGFPVVAFNFQNSLSLKVYPHQYLFEVEDQEWCIGFQDSNLQTEDGKEITLLGDVVLTDKLVTYDVEKKTIGWIEHKCSSTIKVKDDESKKVYMVHGVKISHSSRVRTSTGIAIVSFLFFMLITFINPRLA</sequence>
<evidence type="ECO:0000256" key="7">
    <source>
        <dbReference type="SAM" id="Phobius"/>
    </source>
</evidence>
<keyword evidence="10" id="KW-1185">Reference proteome</keyword>
<evidence type="ECO:0000256" key="2">
    <source>
        <dbReference type="ARBA" id="ARBA00022670"/>
    </source>
</evidence>
<dbReference type="PANTHER" id="PTHR13683">
    <property type="entry name" value="ASPARTYL PROTEASES"/>
    <property type="match status" value="1"/>
</dbReference>
<comment type="similarity">
    <text evidence="1">Belongs to the peptidase A1 family.</text>
</comment>
<evidence type="ECO:0000259" key="8">
    <source>
        <dbReference type="PROSITE" id="PS51767"/>
    </source>
</evidence>
<dbReference type="EMBL" id="OX465086">
    <property type="protein sequence ID" value="CAI9265978.1"/>
    <property type="molecule type" value="Genomic_DNA"/>
</dbReference>
<feature type="transmembrane region" description="Helical" evidence="7">
    <location>
        <begin position="467"/>
        <end position="484"/>
    </location>
</feature>
<keyword evidence="3" id="KW-0064">Aspartyl protease</keyword>
<organism evidence="9 10">
    <name type="scientific">Lactuca saligna</name>
    <name type="common">Willowleaf lettuce</name>
    <dbReference type="NCBI Taxonomy" id="75948"/>
    <lineage>
        <taxon>Eukaryota</taxon>
        <taxon>Viridiplantae</taxon>
        <taxon>Streptophyta</taxon>
        <taxon>Embryophyta</taxon>
        <taxon>Tracheophyta</taxon>
        <taxon>Spermatophyta</taxon>
        <taxon>Magnoliopsida</taxon>
        <taxon>eudicotyledons</taxon>
        <taxon>Gunneridae</taxon>
        <taxon>Pentapetalae</taxon>
        <taxon>asterids</taxon>
        <taxon>campanulids</taxon>
        <taxon>Asterales</taxon>
        <taxon>Asteraceae</taxon>
        <taxon>Cichorioideae</taxon>
        <taxon>Cichorieae</taxon>
        <taxon>Lactucinae</taxon>
        <taxon>Lactuca</taxon>
    </lineage>
</organism>
<gene>
    <name evidence="9" type="ORF">LSALG_LOCUS6554</name>
</gene>
<evidence type="ECO:0000256" key="4">
    <source>
        <dbReference type="ARBA" id="ARBA00022801"/>
    </source>
</evidence>
<dbReference type="InterPro" id="IPR001461">
    <property type="entry name" value="Aspartic_peptidase_A1"/>
</dbReference>
<evidence type="ECO:0000256" key="3">
    <source>
        <dbReference type="ARBA" id="ARBA00022750"/>
    </source>
</evidence>
<dbReference type="InterPro" id="IPR021109">
    <property type="entry name" value="Peptidase_aspartic_dom_sf"/>
</dbReference>
<dbReference type="Pfam" id="PF14543">
    <property type="entry name" value="TAXi_N"/>
    <property type="match status" value="1"/>
</dbReference>
<evidence type="ECO:0000313" key="9">
    <source>
        <dbReference type="EMBL" id="CAI9265978.1"/>
    </source>
</evidence>
<feature type="transmembrane region" description="Helical" evidence="7">
    <location>
        <begin position="12"/>
        <end position="31"/>
    </location>
</feature>
<keyword evidence="7" id="KW-0812">Transmembrane</keyword>
<protein>
    <recommendedName>
        <fullName evidence="8">Peptidase A1 domain-containing protein</fullName>
    </recommendedName>
</protein>
<evidence type="ECO:0000313" key="10">
    <source>
        <dbReference type="Proteomes" id="UP001177003"/>
    </source>
</evidence>
<proteinExistence type="inferred from homology"/>
<dbReference type="InterPro" id="IPR033121">
    <property type="entry name" value="PEPTIDASE_A1"/>
</dbReference>
<keyword evidence="7" id="KW-1133">Transmembrane helix</keyword>
<dbReference type="PROSITE" id="PS51767">
    <property type="entry name" value="PEPTIDASE_A1"/>
    <property type="match status" value="1"/>
</dbReference>
<evidence type="ECO:0000256" key="1">
    <source>
        <dbReference type="ARBA" id="ARBA00007447"/>
    </source>
</evidence>
<dbReference type="Gene3D" id="2.40.70.10">
    <property type="entry name" value="Acid Proteases"/>
    <property type="match status" value="2"/>
</dbReference>
<keyword evidence="7" id="KW-0472">Membrane</keyword>
<dbReference type="GO" id="GO:0006508">
    <property type="term" value="P:proteolysis"/>
    <property type="evidence" value="ECO:0007669"/>
    <property type="project" value="UniProtKB-KW"/>
</dbReference>
<feature type="active site" evidence="6">
    <location>
        <position position="96"/>
    </location>
</feature>
<dbReference type="CDD" id="cd05476">
    <property type="entry name" value="pepsin_A_like_plant"/>
    <property type="match status" value="1"/>
</dbReference>
<name>A0AA35VSZ6_LACSI</name>
<dbReference type="Pfam" id="PF14541">
    <property type="entry name" value="TAXi_C"/>
    <property type="match status" value="1"/>
</dbReference>
<keyword evidence="4" id="KW-0378">Hydrolase</keyword>
<dbReference type="PANTHER" id="PTHR13683:SF768">
    <property type="entry name" value="EUKARYOTIC ASPARTYL PROTEASE FAMILY PROTEIN"/>
    <property type="match status" value="1"/>
</dbReference>
<feature type="domain" description="Peptidase A1" evidence="8">
    <location>
        <begin position="78"/>
        <end position="432"/>
    </location>
</feature>
<reference evidence="9" key="1">
    <citation type="submission" date="2023-04" db="EMBL/GenBank/DDBJ databases">
        <authorList>
            <person name="Vijverberg K."/>
            <person name="Xiong W."/>
            <person name="Schranz E."/>
        </authorList>
    </citation>
    <scope>NUCLEOTIDE SEQUENCE</scope>
</reference>
<evidence type="ECO:0000256" key="5">
    <source>
        <dbReference type="ARBA" id="ARBA00023180"/>
    </source>
</evidence>
<keyword evidence="5" id="KW-0325">Glycoprotein</keyword>
<dbReference type="InterPro" id="IPR034161">
    <property type="entry name" value="Pepsin-like_plant"/>
</dbReference>
<dbReference type="InterPro" id="IPR032799">
    <property type="entry name" value="TAXi_C"/>
</dbReference>
<evidence type="ECO:0000256" key="6">
    <source>
        <dbReference type="PIRSR" id="PIRSR601461-1"/>
    </source>
</evidence>